<protein>
    <submittedName>
        <fullName evidence="2">Side tail fiber protein</fullName>
    </submittedName>
</protein>
<dbReference type="PANTHER" id="PTHR30157:SF0">
    <property type="entry name" value="NADPH-DEPENDENT FERRIC-CHELATE REDUCTASE"/>
    <property type="match status" value="1"/>
</dbReference>
<dbReference type="AlphaFoldDB" id="A0A837DAB2"/>
<dbReference type="SUPFAM" id="SSF63380">
    <property type="entry name" value="Riboflavin synthase domain-like"/>
    <property type="match status" value="1"/>
</dbReference>
<sequence>MTRVDHRHRHLARIAEVKAGTSSEKVPYPIHIRKAEVVRTRRLSSALMRVTLGGPDLAGFEAHSPDEHVKLIFPDPDGTLRLPEPNGNMLRWPRPSPTTREYTVRHYDPIANEIDLDFVLHDGGLASEWARTVEAGEIMYVAGPPGGLIVPDNYDRYLLAGDITALPAIARWLETLPRTAAGWALIEVADSSEEIPLSVPEDVEVRWLHRGDCPPGTSDVLERAVRSLSWPQDERVFVWLAGEAGVLKPLRRWVRDELRLDRCDYDITGYWKRGVADFDDHEHAHDRH</sequence>
<dbReference type="Pfam" id="PF08021">
    <property type="entry name" value="FAD_binding_9"/>
    <property type="match status" value="1"/>
</dbReference>
<dbReference type="InterPro" id="IPR039374">
    <property type="entry name" value="SIP_fam"/>
</dbReference>
<dbReference type="OrthoDB" id="3291337at2"/>
<reference evidence="2 3" key="1">
    <citation type="submission" date="2014-10" db="EMBL/GenBank/DDBJ databases">
        <title>Genome sequence of Micropolyspora internatus JCM3315.</title>
        <authorList>
            <person name="Shin S.-K."/>
            <person name="Yi H."/>
        </authorList>
    </citation>
    <scope>NUCLEOTIDE SEQUENCE [LARGE SCALE GENOMIC DNA]</scope>
    <source>
        <strain evidence="2 3">JCM 3315</strain>
    </source>
</reference>
<dbReference type="InterPro" id="IPR017938">
    <property type="entry name" value="Riboflavin_synthase-like_b-brl"/>
</dbReference>
<dbReference type="PANTHER" id="PTHR30157">
    <property type="entry name" value="FERRIC REDUCTASE, NADPH-DEPENDENT"/>
    <property type="match status" value="1"/>
</dbReference>
<dbReference type="GO" id="GO:0016491">
    <property type="term" value="F:oxidoreductase activity"/>
    <property type="evidence" value="ECO:0007669"/>
    <property type="project" value="InterPro"/>
</dbReference>
<evidence type="ECO:0000313" key="3">
    <source>
        <dbReference type="Proteomes" id="UP000030848"/>
    </source>
</evidence>
<name>A0A837DAB2_9PSEU</name>
<feature type="domain" description="FAD-binding FR-type" evidence="1">
    <location>
        <begin position="30"/>
        <end position="151"/>
    </location>
</feature>
<dbReference type="Proteomes" id="UP000030848">
    <property type="component" value="Unassembled WGS sequence"/>
</dbReference>
<dbReference type="EMBL" id="JRZE01000006">
    <property type="protein sequence ID" value="KHF43334.1"/>
    <property type="molecule type" value="Genomic_DNA"/>
</dbReference>
<dbReference type="Gene3D" id="3.40.50.80">
    <property type="entry name" value="Nucleotide-binding domain of ferredoxin-NADP reductase (FNR) module"/>
    <property type="match status" value="1"/>
</dbReference>
<dbReference type="RefSeq" id="WP_015786409.1">
    <property type="nucleotide sequence ID" value="NZ_CALJZO010000113.1"/>
</dbReference>
<dbReference type="CDD" id="cd06193">
    <property type="entry name" value="siderophore_interacting"/>
    <property type="match status" value="1"/>
</dbReference>
<dbReference type="Gene3D" id="2.40.30.10">
    <property type="entry name" value="Translation factors"/>
    <property type="match status" value="1"/>
</dbReference>
<dbReference type="InterPro" id="IPR039261">
    <property type="entry name" value="FNR_nucleotide-bd"/>
</dbReference>
<organism evidence="2 3">
    <name type="scientific">Saccharomonospora viridis</name>
    <dbReference type="NCBI Taxonomy" id="1852"/>
    <lineage>
        <taxon>Bacteria</taxon>
        <taxon>Bacillati</taxon>
        <taxon>Actinomycetota</taxon>
        <taxon>Actinomycetes</taxon>
        <taxon>Pseudonocardiales</taxon>
        <taxon>Pseudonocardiaceae</taxon>
        <taxon>Saccharomonospora</taxon>
    </lineage>
</organism>
<gene>
    <name evidence="2" type="ORF">MINT15_35360</name>
</gene>
<dbReference type="InterPro" id="IPR007037">
    <property type="entry name" value="SIP_rossman_dom"/>
</dbReference>
<dbReference type="PROSITE" id="PS51384">
    <property type="entry name" value="FAD_FR"/>
    <property type="match status" value="1"/>
</dbReference>
<evidence type="ECO:0000313" key="2">
    <source>
        <dbReference type="EMBL" id="KHF43334.1"/>
    </source>
</evidence>
<proteinExistence type="predicted"/>
<accession>A0A837DAB2</accession>
<dbReference type="OMA" id="DITGYWK"/>
<dbReference type="Pfam" id="PF04954">
    <property type="entry name" value="SIP"/>
    <property type="match status" value="1"/>
</dbReference>
<comment type="caution">
    <text evidence="2">The sequence shown here is derived from an EMBL/GenBank/DDBJ whole genome shotgun (WGS) entry which is preliminary data.</text>
</comment>
<evidence type="ECO:0000259" key="1">
    <source>
        <dbReference type="PROSITE" id="PS51384"/>
    </source>
</evidence>
<dbReference type="InterPro" id="IPR017927">
    <property type="entry name" value="FAD-bd_FR_type"/>
</dbReference>
<dbReference type="InterPro" id="IPR013113">
    <property type="entry name" value="SIP_FAD-bd"/>
</dbReference>